<dbReference type="EMBL" id="SRHE01000568">
    <property type="protein sequence ID" value="TWW08647.1"/>
    <property type="molecule type" value="Genomic_DNA"/>
</dbReference>
<name>A0A5C6M2Y5_9PLAN</name>
<gene>
    <name evidence="2" type="ORF">E3A20_22250</name>
</gene>
<dbReference type="InterPro" id="IPR021295">
    <property type="entry name" value="DUF2867"/>
</dbReference>
<dbReference type="GO" id="GO:0005737">
    <property type="term" value="C:cytoplasm"/>
    <property type="evidence" value="ECO:0007669"/>
    <property type="project" value="TreeGrafter"/>
</dbReference>
<feature type="domain" description="NmrA-like" evidence="1">
    <location>
        <begin position="2"/>
        <end position="168"/>
    </location>
</feature>
<keyword evidence="3" id="KW-1185">Reference proteome</keyword>
<evidence type="ECO:0000313" key="3">
    <source>
        <dbReference type="Proteomes" id="UP000321083"/>
    </source>
</evidence>
<evidence type="ECO:0000259" key="1">
    <source>
        <dbReference type="Pfam" id="PF05368"/>
    </source>
</evidence>
<dbReference type="InterPro" id="IPR008030">
    <property type="entry name" value="NmrA-like"/>
</dbReference>
<dbReference type="PANTHER" id="PTHR48079:SF6">
    <property type="entry name" value="NAD(P)-BINDING DOMAIN-CONTAINING PROTEIN-RELATED"/>
    <property type="match status" value="1"/>
</dbReference>
<dbReference type="SUPFAM" id="SSF51735">
    <property type="entry name" value="NAD(P)-binding Rossmann-fold domains"/>
    <property type="match status" value="1"/>
</dbReference>
<dbReference type="Pfam" id="PF05368">
    <property type="entry name" value="NmrA"/>
    <property type="match status" value="1"/>
</dbReference>
<protein>
    <submittedName>
        <fullName evidence="2">Epimerase</fullName>
    </submittedName>
</protein>
<dbReference type="Proteomes" id="UP000321083">
    <property type="component" value="Unassembled WGS sequence"/>
</dbReference>
<dbReference type="InterPro" id="IPR051783">
    <property type="entry name" value="NAD(P)-dependent_oxidoreduct"/>
</dbReference>
<organism evidence="2 3">
    <name type="scientific">Planctomyces bekefii</name>
    <dbReference type="NCBI Taxonomy" id="1653850"/>
    <lineage>
        <taxon>Bacteria</taxon>
        <taxon>Pseudomonadati</taxon>
        <taxon>Planctomycetota</taxon>
        <taxon>Planctomycetia</taxon>
        <taxon>Planctomycetales</taxon>
        <taxon>Planctomycetaceae</taxon>
        <taxon>Planctomyces</taxon>
    </lineage>
</organism>
<dbReference type="PANTHER" id="PTHR48079">
    <property type="entry name" value="PROTEIN YEEZ"/>
    <property type="match status" value="1"/>
</dbReference>
<dbReference type="AlphaFoldDB" id="A0A5C6M2Y5"/>
<dbReference type="Pfam" id="PF11066">
    <property type="entry name" value="DUF2867"/>
    <property type="match status" value="1"/>
</dbReference>
<reference evidence="2 3" key="1">
    <citation type="submission" date="2019-08" db="EMBL/GenBank/DDBJ databases">
        <title>100 year-old enigma solved: identification of Planctomyces bekefii, the type genus and species of the phylum Planctomycetes.</title>
        <authorList>
            <person name="Svetlana D.N."/>
            <person name="Overmann J."/>
        </authorList>
    </citation>
    <scope>NUCLEOTIDE SEQUENCE [LARGE SCALE GENOMIC DNA]</scope>
    <source>
        <strain evidence="2">Phe10_nw2017</strain>
    </source>
</reference>
<comment type="caution">
    <text evidence="2">The sequence shown here is derived from an EMBL/GenBank/DDBJ whole genome shotgun (WGS) entry which is preliminary data.</text>
</comment>
<dbReference type="GO" id="GO:0004029">
    <property type="term" value="F:aldehyde dehydrogenase (NAD+) activity"/>
    <property type="evidence" value="ECO:0007669"/>
    <property type="project" value="TreeGrafter"/>
</dbReference>
<reference evidence="2 3" key="2">
    <citation type="submission" date="2019-08" db="EMBL/GenBank/DDBJ databases">
        <authorList>
            <person name="Henke P."/>
        </authorList>
    </citation>
    <scope>NUCLEOTIDE SEQUENCE [LARGE SCALE GENOMIC DNA]</scope>
    <source>
        <strain evidence="2">Phe10_nw2017</strain>
    </source>
</reference>
<proteinExistence type="predicted"/>
<sequence>MKILITGANGYIGQRLILSLLSQGHKIVCLVREAYRFDKKKFFNYDGSFYLPDGVELKSHEAKPEDLEVITGDLLDPNSLGNIPEDIDIAYYLVHSMSTKNRNDFDVMEIECARNFSQAIKKTKAQQIIYLSGISNDDNLSRHLSSRKHVEEVLKESKIPLTVLRAAIIIGSGSASFEIIRDLVEKLPFMVAPKWLNVRCQPIAVRNVIQYMTGVIGKQECYDKVFDIGGPEILTYKEMLFGYARVRGLKRWIITLPVLTPRLSAYWLHFITSTNYALARTLVSSLKNEVVCKLGNIQEIIPLKLINYEDAINKALYRISRDEIPSSWRDALNIKTAFCNIFARNAHVPRYGCFFDIRTVKFDRDIDEVRDNVWMIGGKRGWYYFNWAWKLRGNFDKLIGGVGLRRGRRADKDLQVGDAVDFWRVLQADYENRYLVL</sequence>
<evidence type="ECO:0000313" key="2">
    <source>
        <dbReference type="EMBL" id="TWW08647.1"/>
    </source>
</evidence>
<dbReference type="InterPro" id="IPR036291">
    <property type="entry name" value="NAD(P)-bd_dom_sf"/>
</dbReference>
<accession>A0A5C6M2Y5</accession>
<feature type="non-terminal residue" evidence="2">
    <location>
        <position position="437"/>
    </location>
</feature>
<dbReference type="Gene3D" id="3.40.50.720">
    <property type="entry name" value="NAD(P)-binding Rossmann-like Domain"/>
    <property type="match status" value="1"/>
</dbReference>